<dbReference type="SUPFAM" id="SSF55729">
    <property type="entry name" value="Acyl-CoA N-acyltransferases (Nat)"/>
    <property type="match status" value="1"/>
</dbReference>
<accession>E3HX70</accession>
<sequence length="202" mass="21724">MSGILFLPPAMPAALLPDTFQTARLHALRMDDTHISFIAAMHADERLMATMGGTRTESASRRYLLQNVEHWAEQGFGMYVLTDRASGLLAGRAGLKRTQSRGRDEVEVAYAFLPASWGKGYATEIAQALLSLGFKRLSVDALAAVALEENAASCRVLEKCGMRQIGGAGAGGVGKRHYEIRRAEWPLPAADAAPGIGAKIRV</sequence>
<dbReference type="InterPro" id="IPR000182">
    <property type="entry name" value="GNAT_dom"/>
</dbReference>
<dbReference type="GO" id="GO:0016747">
    <property type="term" value="F:acyltransferase activity, transferring groups other than amino-acyl groups"/>
    <property type="evidence" value="ECO:0007669"/>
    <property type="project" value="InterPro"/>
</dbReference>
<gene>
    <name evidence="2" type="ordered locus">AXYL_04273</name>
</gene>
<name>E3HX70_ACHXA</name>
<proteinExistence type="predicted"/>
<protein>
    <submittedName>
        <fullName evidence="2">Acetyltransferase, GNAT family protein 20</fullName>
        <ecNumber evidence="2">2.3.1.-</ecNumber>
    </submittedName>
</protein>
<keyword evidence="2" id="KW-0808">Transferase</keyword>
<dbReference type="PANTHER" id="PTHR43792">
    <property type="entry name" value="GNAT FAMILY, PUTATIVE (AFU_ORTHOLOGUE AFUA_3G00765)-RELATED-RELATED"/>
    <property type="match status" value="1"/>
</dbReference>
<organism evidence="2 3">
    <name type="scientific">Achromobacter xylosoxidans (strain A8)</name>
    <dbReference type="NCBI Taxonomy" id="762376"/>
    <lineage>
        <taxon>Bacteria</taxon>
        <taxon>Pseudomonadati</taxon>
        <taxon>Pseudomonadota</taxon>
        <taxon>Betaproteobacteria</taxon>
        <taxon>Burkholderiales</taxon>
        <taxon>Alcaligenaceae</taxon>
        <taxon>Achromobacter</taxon>
    </lineage>
</organism>
<keyword evidence="2" id="KW-0012">Acyltransferase</keyword>
<dbReference type="AlphaFoldDB" id="E3HX70"/>
<dbReference type="EMBL" id="CP002287">
    <property type="protein sequence ID" value="ADP17592.1"/>
    <property type="molecule type" value="Genomic_DNA"/>
</dbReference>
<evidence type="ECO:0000259" key="1">
    <source>
        <dbReference type="PROSITE" id="PS51186"/>
    </source>
</evidence>
<dbReference type="RefSeq" id="WP_013394900.1">
    <property type="nucleotide sequence ID" value="NC_014640.1"/>
</dbReference>
<feature type="domain" description="N-acetyltransferase" evidence="1">
    <location>
        <begin position="25"/>
        <end position="188"/>
    </location>
</feature>
<dbReference type="EC" id="2.3.1.-" evidence="2"/>
<dbReference type="STRING" id="762376.AXYL_04273"/>
<dbReference type="InterPro" id="IPR016181">
    <property type="entry name" value="Acyl_CoA_acyltransferase"/>
</dbReference>
<dbReference type="Proteomes" id="UP000006876">
    <property type="component" value="Chromosome"/>
</dbReference>
<dbReference type="PROSITE" id="PS51186">
    <property type="entry name" value="GNAT"/>
    <property type="match status" value="1"/>
</dbReference>
<dbReference type="Pfam" id="PF13302">
    <property type="entry name" value="Acetyltransf_3"/>
    <property type="match status" value="1"/>
</dbReference>
<dbReference type="HOGENOM" id="CLU_013985_3_1_4"/>
<evidence type="ECO:0000313" key="3">
    <source>
        <dbReference type="Proteomes" id="UP000006876"/>
    </source>
</evidence>
<dbReference type="eggNOG" id="COG1670">
    <property type="taxonomic scope" value="Bacteria"/>
</dbReference>
<evidence type="ECO:0000313" key="2">
    <source>
        <dbReference type="EMBL" id="ADP17592.1"/>
    </source>
</evidence>
<dbReference type="Gene3D" id="3.40.630.30">
    <property type="match status" value="1"/>
</dbReference>
<dbReference type="InterPro" id="IPR051531">
    <property type="entry name" value="N-acetyltransferase"/>
</dbReference>
<dbReference type="KEGG" id="axy:AXYL_04273"/>
<dbReference type="PANTHER" id="PTHR43792:SF1">
    <property type="entry name" value="N-ACETYLTRANSFERASE DOMAIN-CONTAINING PROTEIN"/>
    <property type="match status" value="1"/>
</dbReference>
<reference evidence="2 3" key="1">
    <citation type="journal article" date="2011" name="J. Bacteriol.">
        <title>Complete genome sequence of the haloaromatic acid-degrading bacterium Achromobacter xylosoxidans A8.</title>
        <authorList>
            <person name="Strnad H."/>
            <person name="Ridl J."/>
            <person name="Paces J."/>
            <person name="Kolar M."/>
            <person name="Vlcek C."/>
            <person name="Paces V."/>
        </authorList>
    </citation>
    <scope>NUCLEOTIDE SEQUENCE [LARGE SCALE GENOMIC DNA]</scope>
    <source>
        <strain evidence="2 3">A8</strain>
    </source>
</reference>